<gene>
    <name evidence="2" type="ORF">E6C27_scaffold262G00180</name>
</gene>
<dbReference type="AlphaFoldDB" id="A0A5A7TBN3"/>
<name>A0A5A7TBN3_CUCMM</name>
<keyword evidence="1" id="KW-0175">Coiled coil</keyword>
<proteinExistence type="predicted"/>
<dbReference type="Proteomes" id="UP000321393">
    <property type="component" value="Unassembled WGS sequence"/>
</dbReference>
<reference evidence="2 3" key="1">
    <citation type="submission" date="2019-08" db="EMBL/GenBank/DDBJ databases">
        <title>Draft genome sequences of two oriental melons (Cucumis melo L. var makuwa).</title>
        <authorList>
            <person name="Kwon S.-Y."/>
        </authorList>
    </citation>
    <scope>NUCLEOTIDE SEQUENCE [LARGE SCALE GENOMIC DNA]</scope>
    <source>
        <strain evidence="3">cv. SW 3</strain>
        <tissue evidence="2">Leaf</tissue>
    </source>
</reference>
<evidence type="ECO:0000313" key="2">
    <source>
        <dbReference type="EMBL" id="KAA0040483.1"/>
    </source>
</evidence>
<comment type="caution">
    <text evidence="2">The sequence shown here is derived from an EMBL/GenBank/DDBJ whole genome shotgun (WGS) entry which is preliminary data.</text>
</comment>
<evidence type="ECO:0000256" key="1">
    <source>
        <dbReference type="SAM" id="Coils"/>
    </source>
</evidence>
<sequence>MAESVLVDAFVTGLEPSLQAEVISRQPQTLEECTKEAQLVNDRNLALKLARMELGLAELEEEGRQQAER</sequence>
<dbReference type="EMBL" id="SSTE01017321">
    <property type="protein sequence ID" value="KAA0040483.1"/>
    <property type="molecule type" value="Genomic_DNA"/>
</dbReference>
<protein>
    <submittedName>
        <fullName evidence="2">Retrotransposon protein</fullName>
    </submittedName>
</protein>
<accession>A0A5A7TBN3</accession>
<feature type="coiled-coil region" evidence="1">
    <location>
        <begin position="42"/>
        <end position="69"/>
    </location>
</feature>
<organism evidence="2 3">
    <name type="scientific">Cucumis melo var. makuwa</name>
    <name type="common">Oriental melon</name>
    <dbReference type="NCBI Taxonomy" id="1194695"/>
    <lineage>
        <taxon>Eukaryota</taxon>
        <taxon>Viridiplantae</taxon>
        <taxon>Streptophyta</taxon>
        <taxon>Embryophyta</taxon>
        <taxon>Tracheophyta</taxon>
        <taxon>Spermatophyta</taxon>
        <taxon>Magnoliopsida</taxon>
        <taxon>eudicotyledons</taxon>
        <taxon>Gunneridae</taxon>
        <taxon>Pentapetalae</taxon>
        <taxon>rosids</taxon>
        <taxon>fabids</taxon>
        <taxon>Cucurbitales</taxon>
        <taxon>Cucurbitaceae</taxon>
        <taxon>Benincaseae</taxon>
        <taxon>Cucumis</taxon>
    </lineage>
</organism>
<evidence type="ECO:0000313" key="3">
    <source>
        <dbReference type="Proteomes" id="UP000321393"/>
    </source>
</evidence>